<dbReference type="PROSITE" id="PS50943">
    <property type="entry name" value="HTH_CROC1"/>
    <property type="match status" value="1"/>
</dbReference>
<name>A0ABW3T2U5_9CAUL</name>
<dbReference type="SMART" id="SM00530">
    <property type="entry name" value="HTH_XRE"/>
    <property type="match status" value="1"/>
</dbReference>
<dbReference type="Gene3D" id="1.10.260.40">
    <property type="entry name" value="lambda repressor-like DNA-binding domains"/>
    <property type="match status" value="1"/>
</dbReference>
<organism evidence="3 4">
    <name type="scientific">Phenylobacterium conjunctum</name>
    <dbReference type="NCBI Taxonomy" id="1298959"/>
    <lineage>
        <taxon>Bacteria</taxon>
        <taxon>Pseudomonadati</taxon>
        <taxon>Pseudomonadota</taxon>
        <taxon>Alphaproteobacteria</taxon>
        <taxon>Caulobacterales</taxon>
        <taxon>Caulobacteraceae</taxon>
        <taxon>Phenylobacterium</taxon>
    </lineage>
</organism>
<evidence type="ECO:0000259" key="2">
    <source>
        <dbReference type="PROSITE" id="PS50943"/>
    </source>
</evidence>
<dbReference type="RefSeq" id="WP_377353537.1">
    <property type="nucleotide sequence ID" value="NZ_JBHTLQ010000020.1"/>
</dbReference>
<sequence>MLHMGSEPAHVDIHVGNRLRLRRRQLGMSQERLACGLGLTFQQVQKYERGTNRISASKLYEAARCLDVPVSHFFEGLADPATPDGDAYAKAWSGVVEELLAEPNGKALAEAFLSIRRRSVRKGLADLAREIAANDHPSPDSKGRSKPE</sequence>
<dbReference type="Pfam" id="PF01381">
    <property type="entry name" value="HTH_3"/>
    <property type="match status" value="1"/>
</dbReference>
<dbReference type="Proteomes" id="UP001597216">
    <property type="component" value="Unassembled WGS sequence"/>
</dbReference>
<dbReference type="InterPro" id="IPR010982">
    <property type="entry name" value="Lambda_DNA-bd_dom_sf"/>
</dbReference>
<evidence type="ECO:0000313" key="4">
    <source>
        <dbReference type="Proteomes" id="UP001597216"/>
    </source>
</evidence>
<evidence type="ECO:0000313" key="3">
    <source>
        <dbReference type="EMBL" id="MFD1190990.1"/>
    </source>
</evidence>
<keyword evidence="4" id="KW-1185">Reference proteome</keyword>
<accession>A0ABW3T2U5</accession>
<feature type="region of interest" description="Disordered" evidence="1">
    <location>
        <begin position="129"/>
        <end position="148"/>
    </location>
</feature>
<proteinExistence type="predicted"/>
<protein>
    <submittedName>
        <fullName evidence="3">Helix-turn-helix domain-containing protein</fullName>
    </submittedName>
</protein>
<dbReference type="SUPFAM" id="SSF47413">
    <property type="entry name" value="lambda repressor-like DNA-binding domains"/>
    <property type="match status" value="1"/>
</dbReference>
<dbReference type="InterPro" id="IPR001387">
    <property type="entry name" value="Cro/C1-type_HTH"/>
</dbReference>
<evidence type="ECO:0000256" key="1">
    <source>
        <dbReference type="SAM" id="MobiDB-lite"/>
    </source>
</evidence>
<feature type="domain" description="HTH cro/C1-type" evidence="2">
    <location>
        <begin position="19"/>
        <end position="73"/>
    </location>
</feature>
<comment type="caution">
    <text evidence="3">The sequence shown here is derived from an EMBL/GenBank/DDBJ whole genome shotgun (WGS) entry which is preliminary data.</text>
</comment>
<dbReference type="CDD" id="cd00093">
    <property type="entry name" value="HTH_XRE"/>
    <property type="match status" value="1"/>
</dbReference>
<gene>
    <name evidence="3" type="ORF">ACFQ27_10400</name>
</gene>
<dbReference type="EMBL" id="JBHTLQ010000020">
    <property type="protein sequence ID" value="MFD1190990.1"/>
    <property type="molecule type" value="Genomic_DNA"/>
</dbReference>
<reference evidence="4" key="1">
    <citation type="journal article" date="2019" name="Int. J. Syst. Evol. Microbiol.">
        <title>The Global Catalogue of Microorganisms (GCM) 10K type strain sequencing project: providing services to taxonomists for standard genome sequencing and annotation.</title>
        <authorList>
            <consortium name="The Broad Institute Genomics Platform"/>
            <consortium name="The Broad Institute Genome Sequencing Center for Infectious Disease"/>
            <person name="Wu L."/>
            <person name="Ma J."/>
        </authorList>
    </citation>
    <scope>NUCLEOTIDE SEQUENCE [LARGE SCALE GENOMIC DNA]</scope>
    <source>
        <strain evidence="4">CCUG 55074</strain>
    </source>
</reference>